<dbReference type="EMBL" id="JAUKUC010000001">
    <property type="protein sequence ID" value="MDO1513215.1"/>
    <property type="molecule type" value="Genomic_DNA"/>
</dbReference>
<accession>A0ABT8RQK5</accession>
<evidence type="ECO:0000313" key="2">
    <source>
        <dbReference type="Proteomes" id="UP001168579"/>
    </source>
</evidence>
<name>A0ABT8RQK5_9FLAO</name>
<dbReference type="RefSeq" id="WP_304436154.1">
    <property type="nucleotide sequence ID" value="NZ_JAUKUC010000001.1"/>
</dbReference>
<reference evidence="1" key="2">
    <citation type="submission" date="2023-06" db="EMBL/GenBank/DDBJ databases">
        <authorList>
            <person name="Lucena T."/>
            <person name="Sun Q."/>
        </authorList>
    </citation>
    <scope>NUCLEOTIDE SEQUENCE</scope>
    <source>
        <strain evidence="1">CECT 8869</strain>
    </source>
</reference>
<evidence type="ECO:0008006" key="3">
    <source>
        <dbReference type="Google" id="ProtNLM"/>
    </source>
</evidence>
<reference evidence="1" key="1">
    <citation type="journal article" date="2014" name="Int. J. Syst. Evol. Microbiol.">
        <title>Complete genome of a new Firmicutes species belonging to the dominant human colonic microbiota ('Ruminococcus bicirculans') reveals two chromosomes and a selective capacity to utilize plant glucans.</title>
        <authorList>
            <consortium name="NISC Comparative Sequencing Program"/>
            <person name="Wegmann U."/>
            <person name="Louis P."/>
            <person name="Goesmann A."/>
            <person name="Henrissat B."/>
            <person name="Duncan S.H."/>
            <person name="Flint H.J."/>
        </authorList>
    </citation>
    <scope>NUCLEOTIDE SEQUENCE</scope>
    <source>
        <strain evidence="1">CECT 8869</strain>
    </source>
</reference>
<sequence length="54" mass="6051">MSTGKPTKLILDNDFKLAGTAKDKKDITLVHKDKNHRVKKELSFQAGKKKSKLA</sequence>
<organism evidence="1 2">
    <name type="scientific">Maribacter confluentis</name>
    <dbReference type="NCBI Taxonomy" id="1656093"/>
    <lineage>
        <taxon>Bacteria</taxon>
        <taxon>Pseudomonadati</taxon>
        <taxon>Bacteroidota</taxon>
        <taxon>Flavobacteriia</taxon>
        <taxon>Flavobacteriales</taxon>
        <taxon>Flavobacteriaceae</taxon>
        <taxon>Maribacter</taxon>
    </lineage>
</organism>
<evidence type="ECO:0000313" key="1">
    <source>
        <dbReference type="EMBL" id="MDO1513215.1"/>
    </source>
</evidence>
<comment type="caution">
    <text evidence="1">The sequence shown here is derived from an EMBL/GenBank/DDBJ whole genome shotgun (WGS) entry which is preliminary data.</text>
</comment>
<gene>
    <name evidence="1" type="ORF">Q2T41_11160</name>
</gene>
<keyword evidence="2" id="KW-1185">Reference proteome</keyword>
<protein>
    <recommendedName>
        <fullName evidence="3">50S ribosomal protein L33</fullName>
    </recommendedName>
</protein>
<proteinExistence type="predicted"/>
<dbReference type="Proteomes" id="UP001168579">
    <property type="component" value="Unassembled WGS sequence"/>
</dbReference>